<dbReference type="EMBL" id="JARK01001429">
    <property type="protein sequence ID" value="EYC03588.1"/>
    <property type="molecule type" value="Genomic_DNA"/>
</dbReference>
<gene>
    <name evidence="1" type="primary">Acey_s0093.g2675</name>
    <name evidence="1" type="ORF">Y032_0093g2675</name>
</gene>
<protein>
    <submittedName>
        <fullName evidence="1">Uncharacterized protein</fullName>
    </submittedName>
</protein>
<accession>A0A016TM49</accession>
<name>A0A016TM49_9BILA</name>
<evidence type="ECO:0000313" key="2">
    <source>
        <dbReference type="Proteomes" id="UP000024635"/>
    </source>
</evidence>
<dbReference type="Proteomes" id="UP000024635">
    <property type="component" value="Unassembled WGS sequence"/>
</dbReference>
<organism evidence="1 2">
    <name type="scientific">Ancylostoma ceylanicum</name>
    <dbReference type="NCBI Taxonomy" id="53326"/>
    <lineage>
        <taxon>Eukaryota</taxon>
        <taxon>Metazoa</taxon>
        <taxon>Ecdysozoa</taxon>
        <taxon>Nematoda</taxon>
        <taxon>Chromadorea</taxon>
        <taxon>Rhabditida</taxon>
        <taxon>Rhabditina</taxon>
        <taxon>Rhabditomorpha</taxon>
        <taxon>Strongyloidea</taxon>
        <taxon>Ancylostomatidae</taxon>
        <taxon>Ancylostomatinae</taxon>
        <taxon>Ancylostoma</taxon>
    </lineage>
</organism>
<evidence type="ECO:0000313" key="1">
    <source>
        <dbReference type="EMBL" id="EYC03588.1"/>
    </source>
</evidence>
<dbReference type="OrthoDB" id="187568at2759"/>
<reference evidence="2" key="1">
    <citation type="journal article" date="2015" name="Nat. Genet.">
        <title>The genome and transcriptome of the zoonotic hookworm Ancylostoma ceylanicum identify infection-specific gene families.</title>
        <authorList>
            <person name="Schwarz E.M."/>
            <person name="Hu Y."/>
            <person name="Antoshechkin I."/>
            <person name="Miller M.M."/>
            <person name="Sternberg P.W."/>
            <person name="Aroian R.V."/>
        </authorList>
    </citation>
    <scope>NUCLEOTIDE SEQUENCE</scope>
    <source>
        <strain evidence="2">HY135</strain>
    </source>
</reference>
<proteinExistence type="predicted"/>
<sequence>MVINEATVTALAQSSVPTMLRAQTSAGLESLVQVACAFPIAAQQILKVISQICSRLIFKVLQKWSAVPTLLLYSHRDL</sequence>
<keyword evidence="2" id="KW-1185">Reference proteome</keyword>
<dbReference type="AlphaFoldDB" id="A0A016TM49"/>
<comment type="caution">
    <text evidence="1">The sequence shown here is derived from an EMBL/GenBank/DDBJ whole genome shotgun (WGS) entry which is preliminary data.</text>
</comment>